<keyword evidence="2" id="KW-0812">Transmembrane</keyword>
<gene>
    <name evidence="3" type="ORF">BN961_00582</name>
</gene>
<accession>A0A090MND3</accession>
<sequence>MVKRIVLGLAAIVIATIIIVFALQFYRHLTGEGDNQPGIIFERTDRPSRA</sequence>
<dbReference type="Proteomes" id="UP000035762">
    <property type="component" value="Unassembled WGS sequence"/>
</dbReference>
<dbReference type="AlphaFoldDB" id="A0A090MND3"/>
<proteinExistence type="predicted"/>
<keyword evidence="2" id="KW-1133">Transmembrane helix</keyword>
<evidence type="ECO:0000256" key="2">
    <source>
        <dbReference type="SAM" id="Phobius"/>
    </source>
</evidence>
<feature type="region of interest" description="Disordered" evidence="1">
    <location>
        <begin position="31"/>
        <end position="50"/>
    </location>
</feature>
<keyword evidence="2" id="KW-0472">Membrane</keyword>
<dbReference type="EMBL" id="CCAZ020000001">
    <property type="protein sequence ID" value="CEG07199.1"/>
    <property type="molecule type" value="Genomic_DNA"/>
</dbReference>
<feature type="transmembrane region" description="Helical" evidence="2">
    <location>
        <begin position="6"/>
        <end position="26"/>
    </location>
</feature>
<organism evidence="3 4">
    <name type="scientific">Afipia felis</name>
    <name type="common">Cat scratch disease bacillus</name>
    <dbReference type="NCBI Taxonomy" id="1035"/>
    <lineage>
        <taxon>Bacteria</taxon>
        <taxon>Pseudomonadati</taxon>
        <taxon>Pseudomonadota</taxon>
        <taxon>Alphaproteobacteria</taxon>
        <taxon>Hyphomicrobiales</taxon>
        <taxon>Nitrobacteraceae</taxon>
        <taxon>Afipia</taxon>
    </lineage>
</organism>
<reference evidence="3 4" key="1">
    <citation type="journal article" date="2014" name="Genome Announc.">
        <title>Genome Sequence of Afipia felis Strain 76713, Isolated in Hospital Water Using an Amoeba Co-Culture Procedure.</title>
        <authorList>
            <person name="Benamar S."/>
            <person name="La Scola B."/>
            <person name="Croce O."/>
        </authorList>
    </citation>
    <scope>NUCLEOTIDE SEQUENCE [LARGE SCALE GENOMIC DNA]</scope>
    <source>
        <strain evidence="3 4">76713</strain>
    </source>
</reference>
<evidence type="ECO:0000313" key="4">
    <source>
        <dbReference type="Proteomes" id="UP000035762"/>
    </source>
</evidence>
<evidence type="ECO:0000313" key="3">
    <source>
        <dbReference type="EMBL" id="CEG07199.1"/>
    </source>
</evidence>
<protein>
    <submittedName>
        <fullName evidence="3">Uncharacterized protein</fullName>
    </submittedName>
</protein>
<keyword evidence="4" id="KW-1185">Reference proteome</keyword>
<dbReference type="STRING" id="1035.BN961_00582"/>
<name>A0A090MND3_AFIFE</name>
<comment type="caution">
    <text evidence="3">The sequence shown here is derived from an EMBL/GenBank/DDBJ whole genome shotgun (WGS) entry which is preliminary data.</text>
</comment>
<evidence type="ECO:0000256" key="1">
    <source>
        <dbReference type="SAM" id="MobiDB-lite"/>
    </source>
</evidence>